<dbReference type="HAMAP" id="MF_01867">
    <property type="entry name" value="BshC"/>
    <property type="match status" value="1"/>
</dbReference>
<keyword evidence="6" id="KW-1185">Reference proteome</keyword>
<gene>
    <name evidence="2 5" type="primary">bshC</name>
    <name evidence="5" type="ORF">CHX27_14675</name>
</gene>
<accession>A0A255ZAZ9</accession>
<dbReference type="GO" id="GO:0016874">
    <property type="term" value="F:ligase activity"/>
    <property type="evidence" value="ECO:0007669"/>
    <property type="project" value="UniProtKB-UniRule"/>
</dbReference>
<dbReference type="NCBIfam" id="TIGR03998">
    <property type="entry name" value="thiol_BshC"/>
    <property type="match status" value="1"/>
</dbReference>
<dbReference type="RefSeq" id="WP_094487510.1">
    <property type="nucleotide sequence ID" value="NZ_NOXX01000226.1"/>
</dbReference>
<protein>
    <recommendedName>
        <fullName evidence="2">Putative cysteine ligase BshC</fullName>
        <ecNumber evidence="2">6.-.-.-</ecNumber>
    </recommendedName>
</protein>
<dbReference type="EMBL" id="NOXX01000226">
    <property type="protein sequence ID" value="OYQ38629.1"/>
    <property type="molecule type" value="Genomic_DNA"/>
</dbReference>
<comment type="similarity">
    <text evidence="2">Belongs to the BshC family.</text>
</comment>
<feature type="domain" description="Bacillithiol biosynthesis BshC N-terminal Rossmann-like" evidence="3">
    <location>
        <begin position="7"/>
        <end position="374"/>
    </location>
</feature>
<dbReference type="Pfam" id="PF10079">
    <property type="entry name" value="Rossmann-like_BshC"/>
    <property type="match status" value="1"/>
</dbReference>
<dbReference type="PIRSF" id="PIRSF012535">
    <property type="entry name" value="UCP012535"/>
    <property type="match status" value="1"/>
</dbReference>
<evidence type="ECO:0000313" key="5">
    <source>
        <dbReference type="EMBL" id="OYQ38629.1"/>
    </source>
</evidence>
<feature type="domain" description="Bacillithiol biosynthesis BshC C-terminal coiled-coil" evidence="4">
    <location>
        <begin position="376"/>
        <end position="527"/>
    </location>
</feature>
<dbReference type="Proteomes" id="UP000216035">
    <property type="component" value="Unassembled WGS sequence"/>
</dbReference>
<evidence type="ECO:0000313" key="6">
    <source>
        <dbReference type="Proteomes" id="UP000216035"/>
    </source>
</evidence>
<organism evidence="5 6">
    <name type="scientific">Flavobacterium aurantiibacter</name>
    <dbReference type="NCBI Taxonomy" id="2023067"/>
    <lineage>
        <taxon>Bacteria</taxon>
        <taxon>Pseudomonadati</taxon>
        <taxon>Bacteroidota</taxon>
        <taxon>Flavobacteriia</taxon>
        <taxon>Flavobacteriales</taxon>
        <taxon>Flavobacteriaceae</taxon>
        <taxon>Flavobacterium</taxon>
    </lineage>
</organism>
<comment type="caution">
    <text evidence="5">The sequence shown here is derived from an EMBL/GenBank/DDBJ whole genome shotgun (WGS) entry which is preliminary data.</text>
</comment>
<proteinExistence type="inferred from homology"/>
<dbReference type="InterPro" id="IPR055398">
    <property type="entry name" value="Rossmann-like_BshC"/>
</dbReference>
<evidence type="ECO:0000256" key="2">
    <source>
        <dbReference type="HAMAP-Rule" id="MF_01867"/>
    </source>
</evidence>
<evidence type="ECO:0000256" key="1">
    <source>
        <dbReference type="ARBA" id="ARBA00022598"/>
    </source>
</evidence>
<keyword evidence="1 2" id="KW-0436">Ligase</keyword>
<dbReference type="OrthoDB" id="9765151at2"/>
<dbReference type="AlphaFoldDB" id="A0A255ZAZ9"/>
<dbReference type="InterPro" id="IPR055399">
    <property type="entry name" value="CC_BshC"/>
</dbReference>
<reference evidence="5 6" key="1">
    <citation type="submission" date="2017-07" db="EMBL/GenBank/DDBJ databases">
        <title>Flavobacterium cyanobacteriorum sp. nov., isolated from cyanobacterial aggregates in a eutrophic lake.</title>
        <authorList>
            <person name="Cai H."/>
        </authorList>
    </citation>
    <scope>NUCLEOTIDE SEQUENCE [LARGE SCALE GENOMIC DNA]</scope>
    <source>
        <strain evidence="5 6">TH167</strain>
    </source>
</reference>
<dbReference type="InterPro" id="IPR011199">
    <property type="entry name" value="Bacillithiol_biosynth_BshC"/>
</dbReference>
<name>A0A255ZAZ9_9FLAO</name>
<dbReference type="EC" id="6.-.-.-" evidence="2"/>
<dbReference type="Pfam" id="PF24850">
    <property type="entry name" value="CC_BshC"/>
    <property type="match status" value="1"/>
</dbReference>
<sequence>MPTFEKRVIPYTETGLFSKLIVDYLQEAAAVRDFYHRPDRLESYADQIREKSENYSDYHRKTLVAALEVQYQGFELTEAVRTNLTALRESHTFTVTTGHQLSLFTGPLYFVYKIVSAINTAKALQVQYPDYQFVPVYWMATEDHDFEEISSLVTNKGKLKWQKEAQGAVGRLDTAGLEQIAKLLESEFNTGKNAQEIAHLFKKVYLQETSLAAATRLLVNTLFGDTGLIIVDGDDRALKQLFVPNVERELFEQFSFKAVSQTNEKLKSYSVQVNPREINLFYLTSGLRNRIVKEEQRFRVVDTDIVFTETELRNELQEFPERFSPNVILRPLYEEVILPNLVYIGGAGELAYWLQLKSMFEAVGVTFPILKLRNAAVVLQRKQFQKIERLQLEINDLLRSVTDLSNRVAIQSADFPLSLDRERAVIESTFAHLEGLIARTDKSFAGAVAAQKKKQLNGLDKLEKRLLLAQKRKSADEIVRALALRQFVFPFNQFQERILNFSVFYAEFGAAFIDTLLQEFEPFKSELAVFIADT</sequence>
<evidence type="ECO:0000259" key="3">
    <source>
        <dbReference type="Pfam" id="PF10079"/>
    </source>
</evidence>
<evidence type="ECO:0000259" key="4">
    <source>
        <dbReference type="Pfam" id="PF24850"/>
    </source>
</evidence>